<organism evidence="2 3">
    <name type="scientific">Pedobacter metabolipauper</name>
    <dbReference type="NCBI Taxonomy" id="425513"/>
    <lineage>
        <taxon>Bacteria</taxon>
        <taxon>Pseudomonadati</taxon>
        <taxon>Bacteroidota</taxon>
        <taxon>Sphingobacteriia</taxon>
        <taxon>Sphingobacteriales</taxon>
        <taxon>Sphingobacteriaceae</taxon>
        <taxon>Pedobacter</taxon>
    </lineage>
</organism>
<dbReference type="InterPro" id="IPR029044">
    <property type="entry name" value="Nucleotide-diphossugar_trans"/>
</dbReference>
<dbReference type="InterPro" id="IPR050834">
    <property type="entry name" value="Glycosyltransf_2"/>
</dbReference>
<dbReference type="SUPFAM" id="SSF53448">
    <property type="entry name" value="Nucleotide-diphospho-sugar transferases"/>
    <property type="match status" value="1"/>
</dbReference>
<dbReference type="InterPro" id="IPR001173">
    <property type="entry name" value="Glyco_trans_2-like"/>
</dbReference>
<evidence type="ECO:0000259" key="1">
    <source>
        <dbReference type="Pfam" id="PF00535"/>
    </source>
</evidence>
<proteinExistence type="predicted"/>
<dbReference type="PANTHER" id="PTHR43685">
    <property type="entry name" value="GLYCOSYLTRANSFERASE"/>
    <property type="match status" value="1"/>
</dbReference>
<accession>A0A4R6SUH0</accession>
<dbReference type="Pfam" id="PF00535">
    <property type="entry name" value="Glycos_transf_2"/>
    <property type="match status" value="1"/>
</dbReference>
<keyword evidence="3" id="KW-1185">Reference proteome</keyword>
<protein>
    <submittedName>
        <fullName evidence="2">Glycosyl transferase family 2</fullName>
    </submittedName>
</protein>
<dbReference type="OrthoDB" id="9788101at2"/>
<dbReference type="PANTHER" id="PTHR43685:SF2">
    <property type="entry name" value="GLYCOSYLTRANSFERASE 2-LIKE DOMAIN-CONTAINING PROTEIN"/>
    <property type="match status" value="1"/>
</dbReference>
<sequence length="238" mass="27542">MPKESKFITVVIVTYNVEEILQPCLDSIYNQTFKNISIVIIDGKSNDGTLRILEQNNKKIDYWKSEKDTGIYDAMNKALPHINTPWVYFLGADDILLSGFSTFITELKDLSTIYYANVLYKGRKCSGNISPYRQAKLGIFHQSIIYPSSVFKKYTYNTKYTIAADYALNMQLHKDPNYTFKYLDYTIADYNDTGASAIVKDLPFEADKTKMILRNFGLSIWLRYIFRQAKAIRSKKEL</sequence>
<comment type="caution">
    <text evidence="2">The sequence shown here is derived from an EMBL/GenBank/DDBJ whole genome shotgun (WGS) entry which is preliminary data.</text>
</comment>
<name>A0A4R6SUH0_9SPHI</name>
<evidence type="ECO:0000313" key="2">
    <source>
        <dbReference type="EMBL" id="TDQ09360.1"/>
    </source>
</evidence>
<reference evidence="2 3" key="1">
    <citation type="submission" date="2019-03" db="EMBL/GenBank/DDBJ databases">
        <title>Genomic Encyclopedia of Archaeal and Bacterial Type Strains, Phase II (KMG-II): from individual species to whole genera.</title>
        <authorList>
            <person name="Goeker M."/>
        </authorList>
    </citation>
    <scope>NUCLEOTIDE SEQUENCE [LARGE SCALE GENOMIC DNA]</scope>
    <source>
        <strain evidence="2 3">DSM 19035</strain>
    </source>
</reference>
<dbReference type="RefSeq" id="WP_133575448.1">
    <property type="nucleotide sequence ID" value="NZ_SNYC01000004.1"/>
</dbReference>
<evidence type="ECO:0000313" key="3">
    <source>
        <dbReference type="Proteomes" id="UP000295620"/>
    </source>
</evidence>
<dbReference type="AlphaFoldDB" id="A0A4R6SUH0"/>
<dbReference type="Proteomes" id="UP000295620">
    <property type="component" value="Unassembled WGS sequence"/>
</dbReference>
<dbReference type="GO" id="GO:0016740">
    <property type="term" value="F:transferase activity"/>
    <property type="evidence" value="ECO:0007669"/>
    <property type="project" value="UniProtKB-KW"/>
</dbReference>
<gene>
    <name evidence="2" type="ORF">ATK78_1514</name>
</gene>
<dbReference type="Gene3D" id="3.90.550.10">
    <property type="entry name" value="Spore Coat Polysaccharide Biosynthesis Protein SpsA, Chain A"/>
    <property type="match status" value="1"/>
</dbReference>
<keyword evidence="2" id="KW-0808">Transferase</keyword>
<dbReference type="EMBL" id="SNYC01000004">
    <property type="protein sequence ID" value="TDQ09360.1"/>
    <property type="molecule type" value="Genomic_DNA"/>
</dbReference>
<feature type="domain" description="Glycosyltransferase 2-like" evidence="1">
    <location>
        <begin position="9"/>
        <end position="146"/>
    </location>
</feature>